<dbReference type="EMBL" id="UOEU01000633">
    <property type="protein sequence ID" value="VAW36620.1"/>
    <property type="molecule type" value="Genomic_DNA"/>
</dbReference>
<organism evidence="2">
    <name type="scientific">hydrothermal vent metagenome</name>
    <dbReference type="NCBI Taxonomy" id="652676"/>
    <lineage>
        <taxon>unclassified sequences</taxon>
        <taxon>metagenomes</taxon>
        <taxon>ecological metagenomes</taxon>
    </lineage>
</organism>
<dbReference type="PROSITE" id="PS50110">
    <property type="entry name" value="RESPONSE_REGULATORY"/>
    <property type="match status" value="1"/>
</dbReference>
<feature type="domain" description="Response regulatory" evidence="1">
    <location>
        <begin position="9"/>
        <end position="127"/>
    </location>
</feature>
<protein>
    <recommendedName>
        <fullName evidence="1">Response regulatory domain-containing protein</fullName>
    </recommendedName>
</protein>
<dbReference type="Gene3D" id="3.40.50.2300">
    <property type="match status" value="1"/>
</dbReference>
<gene>
    <name evidence="2" type="ORF">MNBD_CHLOROFLEXI01-5046</name>
</gene>
<dbReference type="InterPro" id="IPR011006">
    <property type="entry name" value="CheY-like_superfamily"/>
</dbReference>
<dbReference type="GO" id="GO:0000160">
    <property type="term" value="P:phosphorelay signal transduction system"/>
    <property type="evidence" value="ECO:0007669"/>
    <property type="project" value="InterPro"/>
</dbReference>
<dbReference type="AlphaFoldDB" id="A0A3B0V6S7"/>
<sequence>MPRIQQKIRIIIVDTNERWRKDALEYLEDADIESTGYPDLITAMKALNNTNGKSSLVFVDLHLARQSPALFKILSNRTINPHLFAVVMFPTQLTVADMIYMFNLGAYDSYDKPYGRVSTSEMVTKFINEVLNLHQVQPQPASMRLAFNLTPAMA</sequence>
<dbReference type="SUPFAM" id="SSF52172">
    <property type="entry name" value="CheY-like"/>
    <property type="match status" value="1"/>
</dbReference>
<name>A0A3B0V6S7_9ZZZZ</name>
<dbReference type="InterPro" id="IPR001789">
    <property type="entry name" value="Sig_transdc_resp-reg_receiver"/>
</dbReference>
<accession>A0A3B0V6S7</accession>
<reference evidence="2" key="1">
    <citation type="submission" date="2018-06" db="EMBL/GenBank/DDBJ databases">
        <authorList>
            <person name="Zhirakovskaya E."/>
        </authorList>
    </citation>
    <scope>NUCLEOTIDE SEQUENCE</scope>
</reference>
<proteinExistence type="predicted"/>
<evidence type="ECO:0000259" key="1">
    <source>
        <dbReference type="PROSITE" id="PS50110"/>
    </source>
</evidence>
<evidence type="ECO:0000313" key="2">
    <source>
        <dbReference type="EMBL" id="VAW36620.1"/>
    </source>
</evidence>